<sequence length="412" mass="45692">MAAELGSYKQAHTSSPPLTLGNSRVVEGPAPLKELGSRAQAMRGGPPPRLLPKPHCTGPSWIFLRVVSLLDWKAGPRHAISAELSPAGSRGQRPGKDQVTKLCFCEPQPQAWLQEIYGEGIYNILGDALEFSATKSCQKIGSKLEKQPNKCQRARLRLCLVARWDEVWKPATGYTDRMSPNTSVIFNTSNILDGGVYKLTCGHSTTMTLVQVEIKIGEKYKERASVSPDWRTQGDFSVTLQGVRLEDQGDYFFFTATEDGRKTEEKLAAVRMKVMKPHPPLQPTERKEENLTIGIIVLGITALVFPAIIFFVMSSKYRRSRGERPEPGMELKPLPATEREDLTISIVLGITALWCFVFFVTTIVFFVKWRKACNERPEPGVEMGLVRGPERGHHGGSPEVAKATASVSLEQN</sequence>
<dbReference type="Proteomes" id="UP000831701">
    <property type="component" value="Chromosome 2"/>
</dbReference>
<accession>A0ACB8X6F3</accession>
<keyword evidence="2" id="KW-1185">Reference proteome</keyword>
<comment type="caution">
    <text evidence="1">The sequence shown here is derived from an EMBL/GenBank/DDBJ whole genome shotgun (WGS) entry which is preliminary data.</text>
</comment>
<proteinExistence type="predicted"/>
<name>A0ACB8X6F3_9TELE</name>
<gene>
    <name evidence="1" type="ORF">L3Q82_003925</name>
</gene>
<organism evidence="1 2">
    <name type="scientific">Scortum barcoo</name>
    <name type="common">barcoo grunter</name>
    <dbReference type="NCBI Taxonomy" id="214431"/>
    <lineage>
        <taxon>Eukaryota</taxon>
        <taxon>Metazoa</taxon>
        <taxon>Chordata</taxon>
        <taxon>Craniata</taxon>
        <taxon>Vertebrata</taxon>
        <taxon>Euteleostomi</taxon>
        <taxon>Actinopterygii</taxon>
        <taxon>Neopterygii</taxon>
        <taxon>Teleostei</taxon>
        <taxon>Neoteleostei</taxon>
        <taxon>Acanthomorphata</taxon>
        <taxon>Eupercaria</taxon>
        <taxon>Centrarchiformes</taxon>
        <taxon>Terapontoidei</taxon>
        <taxon>Terapontidae</taxon>
        <taxon>Scortum</taxon>
    </lineage>
</organism>
<reference evidence="1" key="1">
    <citation type="submission" date="2022-04" db="EMBL/GenBank/DDBJ databases">
        <title>Jade perch genome.</title>
        <authorList>
            <person name="Chao B."/>
        </authorList>
    </citation>
    <scope>NUCLEOTIDE SEQUENCE</scope>
    <source>
        <strain evidence="1">CB-2022</strain>
    </source>
</reference>
<evidence type="ECO:0000313" key="2">
    <source>
        <dbReference type="Proteomes" id="UP000831701"/>
    </source>
</evidence>
<protein>
    <submittedName>
        <fullName evidence="1">Uncharacterized protein</fullName>
    </submittedName>
</protein>
<evidence type="ECO:0000313" key="1">
    <source>
        <dbReference type="EMBL" id="KAI3375617.1"/>
    </source>
</evidence>
<dbReference type="EMBL" id="CM041532">
    <property type="protein sequence ID" value="KAI3375617.1"/>
    <property type="molecule type" value="Genomic_DNA"/>
</dbReference>